<feature type="region of interest" description="Disordered" evidence="1">
    <location>
        <begin position="290"/>
        <end position="313"/>
    </location>
</feature>
<accession>A0A4S2MQ87</accession>
<feature type="compositionally biased region" description="Basic and acidic residues" evidence="1">
    <location>
        <begin position="303"/>
        <end position="312"/>
    </location>
</feature>
<dbReference type="Proteomes" id="UP000298138">
    <property type="component" value="Unassembled WGS sequence"/>
</dbReference>
<feature type="region of interest" description="Disordered" evidence="1">
    <location>
        <begin position="127"/>
        <end position="202"/>
    </location>
</feature>
<evidence type="ECO:0000256" key="1">
    <source>
        <dbReference type="SAM" id="MobiDB-lite"/>
    </source>
</evidence>
<gene>
    <name evidence="2" type="ORF">EX30DRAFT_342542</name>
</gene>
<sequence length="337" mass="37954">MKHDPTCEEWRLWREGQAILLRITAPSEEASVNLYERDACLEDDHEDDRSVLDDHRDLEELYEGDSCCFHHDHEDARSALDDGDHLDALIQEMELSQHHPLNNYLSSTTTTTLSPEIMTSEHSLINKENQKPLTSPNSPIPAPSRIVSKADPTARPDSGTLPPDHDYTSLHNSSTISLQETSTISPHQSPNTTITQPEKLDPTEAERRFRASYERVAHEIGSGFSLMPLPQASLTPDVIDAVIEMANVSPTRQPAHTLSSRPSVWRLRHRGEEVLVEGRTIKRVETGDTVRQGSEMDVSLSEQESKETEIKRRKEKKAVANVVTAFKDMIHLSHGRK</sequence>
<evidence type="ECO:0000313" key="2">
    <source>
        <dbReference type="EMBL" id="TGZ79245.1"/>
    </source>
</evidence>
<evidence type="ECO:0000313" key="3">
    <source>
        <dbReference type="Proteomes" id="UP000298138"/>
    </source>
</evidence>
<dbReference type="EMBL" id="ML220133">
    <property type="protein sequence ID" value="TGZ79245.1"/>
    <property type="molecule type" value="Genomic_DNA"/>
</dbReference>
<name>A0A4S2MQ87_9PEZI</name>
<reference evidence="2 3" key="1">
    <citation type="submission" date="2019-04" db="EMBL/GenBank/DDBJ databases">
        <title>Comparative genomics and transcriptomics to analyze fruiting body development in filamentous ascomycetes.</title>
        <authorList>
            <consortium name="DOE Joint Genome Institute"/>
            <person name="Lutkenhaus R."/>
            <person name="Traeger S."/>
            <person name="Breuer J."/>
            <person name="Kuo A."/>
            <person name="Lipzen A."/>
            <person name="Pangilinan J."/>
            <person name="Dilworth D."/>
            <person name="Sandor L."/>
            <person name="Poggeler S."/>
            <person name="Barry K."/>
            <person name="Grigoriev I.V."/>
            <person name="Nowrousian M."/>
        </authorList>
    </citation>
    <scope>NUCLEOTIDE SEQUENCE [LARGE SCALE GENOMIC DNA]</scope>
    <source>
        <strain evidence="2 3">CBS 389.68</strain>
    </source>
</reference>
<dbReference type="InParanoid" id="A0A4S2MQ87"/>
<organism evidence="2 3">
    <name type="scientific">Ascodesmis nigricans</name>
    <dbReference type="NCBI Taxonomy" id="341454"/>
    <lineage>
        <taxon>Eukaryota</taxon>
        <taxon>Fungi</taxon>
        <taxon>Dikarya</taxon>
        <taxon>Ascomycota</taxon>
        <taxon>Pezizomycotina</taxon>
        <taxon>Pezizomycetes</taxon>
        <taxon>Pezizales</taxon>
        <taxon>Ascodesmidaceae</taxon>
        <taxon>Ascodesmis</taxon>
    </lineage>
</organism>
<proteinExistence type="predicted"/>
<protein>
    <submittedName>
        <fullName evidence="2">Uncharacterized protein</fullName>
    </submittedName>
</protein>
<dbReference type="AlphaFoldDB" id="A0A4S2MQ87"/>
<feature type="compositionally biased region" description="Polar residues" evidence="1">
    <location>
        <begin position="169"/>
        <end position="196"/>
    </location>
</feature>
<keyword evidence="3" id="KW-1185">Reference proteome</keyword>